<dbReference type="SUPFAM" id="SSF55608">
    <property type="entry name" value="Homing endonucleases"/>
    <property type="match status" value="2"/>
</dbReference>
<keyword evidence="3" id="KW-0540">Nuclease</keyword>
<evidence type="ECO:0000313" key="4">
    <source>
        <dbReference type="EMBL" id="QDH07255.1"/>
    </source>
</evidence>
<feature type="domain" description="Homing endonuclease LAGLIDADG" evidence="2">
    <location>
        <begin position="77"/>
        <end position="179"/>
    </location>
</feature>
<dbReference type="Pfam" id="PF00961">
    <property type="entry name" value="LAGLIDADG_1"/>
    <property type="match status" value="2"/>
</dbReference>
<dbReference type="Gene3D" id="3.10.28.10">
    <property type="entry name" value="Homing endonucleases"/>
    <property type="match status" value="2"/>
</dbReference>
<proteinExistence type="predicted"/>
<feature type="compositionally biased region" description="Polar residues" evidence="1">
    <location>
        <begin position="36"/>
        <end position="49"/>
    </location>
</feature>
<dbReference type="GO" id="GO:0004519">
    <property type="term" value="F:endonuclease activity"/>
    <property type="evidence" value="ECO:0007669"/>
    <property type="project" value="UniProtKB-KW"/>
</dbReference>
<name>A0A1W5SY06_9HYPO</name>
<reference evidence="4" key="2">
    <citation type="submission" date="2018-05" db="EMBL/GenBank/DDBJ databases">
        <authorList>
            <person name="Zhang Y."/>
        </authorList>
    </citation>
    <scope>NUCLEOTIDE SEQUENCE</scope>
</reference>
<dbReference type="InterPro" id="IPR051289">
    <property type="entry name" value="LAGLIDADG_Endonuclease"/>
</dbReference>
<evidence type="ECO:0000256" key="1">
    <source>
        <dbReference type="SAM" id="MobiDB-lite"/>
    </source>
</evidence>
<dbReference type="AlphaFoldDB" id="A0A1W5SY06"/>
<evidence type="ECO:0000313" key="3">
    <source>
        <dbReference type="EMBL" id="ARF03406.1"/>
    </source>
</evidence>
<dbReference type="EMBL" id="MH400233">
    <property type="protein sequence ID" value="QDH07255.1"/>
    <property type="molecule type" value="Genomic_DNA"/>
</dbReference>
<gene>
    <name evidence="3" type="primary">orf362</name>
</gene>
<keyword evidence="3" id="KW-0255">Endonuclease</keyword>
<dbReference type="InterPro" id="IPR004860">
    <property type="entry name" value="LAGLIDADG_dom"/>
</dbReference>
<dbReference type="GeneID" id="32888761"/>
<keyword evidence="3" id="KW-0496">Mitochondrion</keyword>
<feature type="domain" description="Homing endonuclease LAGLIDADG" evidence="2">
    <location>
        <begin position="240"/>
        <end position="336"/>
    </location>
</feature>
<evidence type="ECO:0000259" key="2">
    <source>
        <dbReference type="Pfam" id="PF00961"/>
    </source>
</evidence>
<dbReference type="PANTHER" id="PTHR36181:SF4">
    <property type="entry name" value="LAGLIDADG ENDONUCLEASE"/>
    <property type="match status" value="1"/>
</dbReference>
<sequence>MVVIIYMNKILTTRKNKGLFFNSALKARSYSDGKKSNSFPSGDPSGTGSLRSIPLHNPLFKGDQGIKGRGLDPHWVTGLIDAEGSFIIFIKLNPNNSKNLVRQIQLSFEISFHIKDIELLYKLKSFLGEAGTISIPSTRKDARLKITGLNEIFNFIIPHFKKYPLHGMKKIDYDLWSECAELLQSKQHLQDKGLNRILSIKSVLNNGLSDKLKALFPSVITIDRPVLEVVNIPLNPNYVSGFTEGDGCFTVNISSKTNQVIAYYIIELHKREVPLLSSIQKFFGGAGSTNIALSRNTARFTISKKSDLISKVLPHFDEYKLQGNKLKNYLIFREIVLLLNSKAHLTPEGFNKIKLLKEGLNK</sequence>
<dbReference type="RefSeq" id="YP_009364341.1">
    <property type="nucleotide sequence ID" value="NC_034659.1"/>
</dbReference>
<dbReference type="GO" id="GO:0005739">
    <property type="term" value="C:mitochondrion"/>
    <property type="evidence" value="ECO:0007669"/>
    <property type="project" value="UniProtKB-ARBA"/>
</dbReference>
<geneLocation type="mitochondrion" evidence="3"/>
<accession>A0A1W5SY06</accession>
<dbReference type="PANTHER" id="PTHR36181">
    <property type="entry name" value="INTRON-ENCODED ENDONUCLEASE AI3-RELATED"/>
    <property type="match status" value="1"/>
</dbReference>
<dbReference type="EMBL" id="KY622006">
    <property type="protein sequence ID" value="ARF03406.1"/>
    <property type="molecule type" value="Genomic_DNA"/>
</dbReference>
<protein>
    <submittedName>
        <fullName evidence="3">LAGLIDADG endonuclease</fullName>
    </submittedName>
</protein>
<dbReference type="InterPro" id="IPR027434">
    <property type="entry name" value="Homing_endonucl"/>
</dbReference>
<keyword evidence="3" id="KW-0378">Hydrolase</keyword>
<feature type="region of interest" description="Disordered" evidence="1">
    <location>
        <begin position="30"/>
        <end position="49"/>
    </location>
</feature>
<organism evidence="3">
    <name type="scientific">Ophiocordyceps sinensis</name>
    <dbReference type="NCBI Taxonomy" id="72228"/>
    <lineage>
        <taxon>Eukaryota</taxon>
        <taxon>Fungi</taxon>
        <taxon>Dikarya</taxon>
        <taxon>Ascomycota</taxon>
        <taxon>Pezizomycotina</taxon>
        <taxon>Sordariomycetes</taxon>
        <taxon>Hypocreomycetidae</taxon>
        <taxon>Hypocreales</taxon>
        <taxon>Ophiocordycipitaceae</taxon>
        <taxon>Ophiocordyceps</taxon>
    </lineage>
</organism>
<reference evidence="3" key="1">
    <citation type="submission" date="2017-02" db="EMBL/GenBank/DDBJ databases">
        <title>SMRT sequencing of the wild medicinal fungus Ophiocordyceps sinensis mitochondrial genome reveals phylogenetic relationship and depicts a genome-wide modification map.</title>
        <authorList>
            <person name="Liu D."/>
            <person name="Kang X."/>
            <person name="Hu L."/>
        </authorList>
    </citation>
    <scope>NUCLEOTIDE SEQUENCE</scope>
</reference>